<dbReference type="HOGENOM" id="CLU_2484633_0_0_1"/>
<dbReference type="Proteomes" id="UP000053989">
    <property type="component" value="Unassembled WGS sequence"/>
</dbReference>
<keyword evidence="2" id="KW-1185">Reference proteome</keyword>
<dbReference type="AlphaFoldDB" id="A0A0C3DVX6"/>
<dbReference type="EMBL" id="KN822026">
    <property type="protein sequence ID" value="KIM64720.1"/>
    <property type="molecule type" value="Genomic_DNA"/>
</dbReference>
<sequence>MLRPNLRHWIIHMPQFGSHVRLRLRLRPTLNLPNNCLAPTLFVYYNLYKLLSWSLPTRSPEQDPNGVCYAVWCSRSSIPHAPFLPII</sequence>
<proteinExistence type="predicted"/>
<accession>A0A0C3DVX6</accession>
<reference evidence="1 2" key="1">
    <citation type="submission" date="2014-04" db="EMBL/GenBank/DDBJ databases">
        <authorList>
            <consortium name="DOE Joint Genome Institute"/>
            <person name="Kuo A."/>
            <person name="Kohler A."/>
            <person name="Nagy L.G."/>
            <person name="Floudas D."/>
            <person name="Copeland A."/>
            <person name="Barry K.W."/>
            <person name="Cichocki N."/>
            <person name="Veneault-Fourrey C."/>
            <person name="LaButti K."/>
            <person name="Lindquist E.A."/>
            <person name="Lipzen A."/>
            <person name="Lundell T."/>
            <person name="Morin E."/>
            <person name="Murat C."/>
            <person name="Sun H."/>
            <person name="Tunlid A."/>
            <person name="Henrissat B."/>
            <person name="Grigoriev I.V."/>
            <person name="Hibbett D.S."/>
            <person name="Martin F."/>
            <person name="Nordberg H.P."/>
            <person name="Cantor M.N."/>
            <person name="Hua S.X."/>
        </authorList>
    </citation>
    <scope>NUCLEOTIDE SEQUENCE [LARGE SCALE GENOMIC DNA]</scope>
    <source>
        <strain evidence="1 2">Foug A</strain>
    </source>
</reference>
<protein>
    <submittedName>
        <fullName evidence="1">Uncharacterized protein</fullName>
    </submittedName>
</protein>
<organism evidence="1 2">
    <name type="scientific">Scleroderma citrinum Foug A</name>
    <dbReference type="NCBI Taxonomy" id="1036808"/>
    <lineage>
        <taxon>Eukaryota</taxon>
        <taxon>Fungi</taxon>
        <taxon>Dikarya</taxon>
        <taxon>Basidiomycota</taxon>
        <taxon>Agaricomycotina</taxon>
        <taxon>Agaricomycetes</taxon>
        <taxon>Agaricomycetidae</taxon>
        <taxon>Boletales</taxon>
        <taxon>Sclerodermatineae</taxon>
        <taxon>Sclerodermataceae</taxon>
        <taxon>Scleroderma</taxon>
    </lineage>
</organism>
<dbReference type="InParanoid" id="A0A0C3DVX6"/>
<reference evidence="2" key="2">
    <citation type="submission" date="2015-01" db="EMBL/GenBank/DDBJ databases">
        <title>Evolutionary Origins and Diversification of the Mycorrhizal Mutualists.</title>
        <authorList>
            <consortium name="DOE Joint Genome Institute"/>
            <consortium name="Mycorrhizal Genomics Consortium"/>
            <person name="Kohler A."/>
            <person name="Kuo A."/>
            <person name="Nagy L.G."/>
            <person name="Floudas D."/>
            <person name="Copeland A."/>
            <person name="Barry K.W."/>
            <person name="Cichocki N."/>
            <person name="Veneault-Fourrey C."/>
            <person name="LaButti K."/>
            <person name="Lindquist E.A."/>
            <person name="Lipzen A."/>
            <person name="Lundell T."/>
            <person name="Morin E."/>
            <person name="Murat C."/>
            <person name="Riley R."/>
            <person name="Ohm R."/>
            <person name="Sun H."/>
            <person name="Tunlid A."/>
            <person name="Henrissat B."/>
            <person name="Grigoriev I.V."/>
            <person name="Hibbett D.S."/>
            <person name="Martin F."/>
        </authorList>
    </citation>
    <scope>NUCLEOTIDE SEQUENCE [LARGE SCALE GENOMIC DNA]</scope>
    <source>
        <strain evidence="2">Foug A</strain>
    </source>
</reference>
<gene>
    <name evidence="1" type="ORF">SCLCIDRAFT_589616</name>
</gene>
<evidence type="ECO:0000313" key="2">
    <source>
        <dbReference type="Proteomes" id="UP000053989"/>
    </source>
</evidence>
<evidence type="ECO:0000313" key="1">
    <source>
        <dbReference type="EMBL" id="KIM64720.1"/>
    </source>
</evidence>
<name>A0A0C3DVX6_9AGAM</name>